<evidence type="ECO:0000313" key="9">
    <source>
        <dbReference type="Proteomes" id="UP000525078"/>
    </source>
</evidence>
<evidence type="ECO:0000256" key="2">
    <source>
        <dbReference type="ARBA" id="ARBA00022801"/>
    </source>
</evidence>
<name>A0A7J6H9Q5_CANSA</name>
<protein>
    <recommendedName>
        <fullName evidence="4">protein-S-isoprenylcysteine alpha-carbonyl methylesterase</fullName>
        <ecNumber evidence="4">3.1.1.n2</ecNumber>
    </recommendedName>
</protein>
<accession>A0A803Q9Q3</accession>
<dbReference type="GO" id="GO:0000139">
    <property type="term" value="C:Golgi membrane"/>
    <property type="evidence" value="ECO:0007669"/>
    <property type="project" value="UniProtKB-SubCell"/>
</dbReference>
<dbReference type="Gene3D" id="3.40.50.1820">
    <property type="entry name" value="alpha/beta hydrolase"/>
    <property type="match status" value="1"/>
</dbReference>
<comment type="catalytic activity">
    <reaction evidence="5">
        <text>[protein]-C-terminal S-[(2E,6E)-farnesyl]-L-cysteine methyl ester + H2O = [protein]-C-terminal S-[(2E,6E)-farnesyl]-L-cysteine + methanol + H(+)</text>
        <dbReference type="Rhea" id="RHEA:48520"/>
        <dbReference type="Rhea" id="RHEA-COMP:12125"/>
        <dbReference type="Rhea" id="RHEA-COMP:12126"/>
        <dbReference type="ChEBI" id="CHEBI:15377"/>
        <dbReference type="ChEBI" id="CHEBI:15378"/>
        <dbReference type="ChEBI" id="CHEBI:17790"/>
        <dbReference type="ChEBI" id="CHEBI:90510"/>
        <dbReference type="ChEBI" id="CHEBI:90511"/>
        <dbReference type="EC" id="3.1.1.n2"/>
    </reaction>
</comment>
<proteinExistence type="inferred from homology"/>
<keyword evidence="10" id="KW-1185">Reference proteome</keyword>
<feature type="domain" description="BD-FAE-like" evidence="6">
    <location>
        <begin position="2"/>
        <end position="41"/>
    </location>
</feature>
<accession>A0A7J6H9Q5</accession>
<evidence type="ECO:0000313" key="8">
    <source>
        <dbReference type="EnsemblPlants" id="cds.evm.model.08.1762"/>
    </source>
</evidence>
<dbReference type="InterPro" id="IPR029058">
    <property type="entry name" value="AB_hydrolase_fold"/>
</dbReference>
<reference evidence="8" key="3">
    <citation type="submission" date="2021-03" db="UniProtKB">
        <authorList>
            <consortium name="EnsemblPlants"/>
        </authorList>
    </citation>
    <scope>IDENTIFICATION</scope>
</reference>
<dbReference type="Pfam" id="PF20434">
    <property type="entry name" value="BD-FAE"/>
    <property type="match status" value="1"/>
</dbReference>
<evidence type="ECO:0000256" key="3">
    <source>
        <dbReference type="ARBA" id="ARBA00038028"/>
    </source>
</evidence>
<gene>
    <name evidence="7" type="ORF">F8388_004345</name>
</gene>
<keyword evidence="2" id="KW-0378">Hydrolase</keyword>
<dbReference type="Gramene" id="evm.model.08.1762">
    <property type="protein sequence ID" value="cds.evm.model.08.1762"/>
    <property type="gene ID" value="evm.TU.08.1762"/>
</dbReference>
<dbReference type="EC" id="3.1.1.n2" evidence="4"/>
<organism evidence="7 9">
    <name type="scientific">Cannabis sativa</name>
    <name type="common">Hemp</name>
    <name type="synonym">Marijuana</name>
    <dbReference type="NCBI Taxonomy" id="3483"/>
    <lineage>
        <taxon>Eukaryota</taxon>
        <taxon>Viridiplantae</taxon>
        <taxon>Streptophyta</taxon>
        <taxon>Embryophyta</taxon>
        <taxon>Tracheophyta</taxon>
        <taxon>Spermatophyta</taxon>
        <taxon>Magnoliopsida</taxon>
        <taxon>eudicotyledons</taxon>
        <taxon>Gunneridae</taxon>
        <taxon>Pentapetalae</taxon>
        <taxon>rosids</taxon>
        <taxon>fabids</taxon>
        <taxon>Rosales</taxon>
        <taxon>Cannabaceae</taxon>
        <taxon>Cannabis</taxon>
    </lineage>
</organism>
<comment type="similarity">
    <text evidence="3">Belongs to the AB hydrolase superfamily. Isoprenylcysteine methylesterase family.</text>
</comment>
<dbReference type="AlphaFoldDB" id="A0A7J6H9Q5"/>
<dbReference type="EMBL" id="UZAU01000716">
    <property type="status" value="NOT_ANNOTATED_CDS"/>
    <property type="molecule type" value="Genomic_DNA"/>
</dbReference>
<dbReference type="GO" id="GO:0016787">
    <property type="term" value="F:hydrolase activity"/>
    <property type="evidence" value="ECO:0007669"/>
    <property type="project" value="UniProtKB-KW"/>
</dbReference>
<evidence type="ECO:0000256" key="4">
    <source>
        <dbReference type="ARBA" id="ARBA00038928"/>
    </source>
</evidence>
<dbReference type="PANTHER" id="PTHR48081">
    <property type="entry name" value="AB HYDROLASE SUPERFAMILY PROTEIN C4A8.06C"/>
    <property type="match status" value="1"/>
</dbReference>
<dbReference type="Proteomes" id="UP000596661">
    <property type="component" value="Chromosome 8"/>
</dbReference>
<dbReference type="InterPro" id="IPR050300">
    <property type="entry name" value="GDXG_lipolytic_enzyme"/>
</dbReference>
<reference evidence="7 9" key="2">
    <citation type="journal article" date="2020" name="bioRxiv">
        <title>Sequence and annotation of 42 cannabis genomes reveals extensive copy number variation in cannabinoid synthesis and pathogen resistance genes.</title>
        <authorList>
            <person name="Mckernan K.J."/>
            <person name="Helbert Y."/>
            <person name="Kane L.T."/>
            <person name="Ebling H."/>
            <person name="Zhang L."/>
            <person name="Liu B."/>
            <person name="Eaton Z."/>
            <person name="Mclaughlin S."/>
            <person name="Kingan S."/>
            <person name="Baybayan P."/>
            <person name="Concepcion G."/>
            <person name="Jordan M."/>
            <person name="Riva A."/>
            <person name="Barbazuk W."/>
            <person name="Harkins T."/>
        </authorList>
    </citation>
    <scope>NUCLEOTIDE SEQUENCE [LARGE SCALE GENOMIC DNA]</scope>
    <source>
        <strain evidence="9">cv. Jamaican Lion 4</strain>
        <strain evidence="7">Mother</strain>
        <tissue evidence="7">Leaf</tissue>
    </source>
</reference>
<evidence type="ECO:0000313" key="10">
    <source>
        <dbReference type="Proteomes" id="UP000596661"/>
    </source>
</evidence>
<dbReference type="InterPro" id="IPR049492">
    <property type="entry name" value="BD-FAE-like_dom"/>
</dbReference>
<dbReference type="PANTHER" id="PTHR48081:SF33">
    <property type="entry name" value="KYNURENINE FORMAMIDASE"/>
    <property type="match status" value="1"/>
</dbReference>
<sequence length="66" mass="7089">MVKDVCQGISFVYNNIVYYSGDTDRIYLMGQSAGAHIAGCALLVLAIQESVKGENASVKVSDLKAY</sequence>
<evidence type="ECO:0000256" key="1">
    <source>
        <dbReference type="ARBA" id="ARBA00004653"/>
    </source>
</evidence>
<dbReference type="EMBL" id="JAATIP010000020">
    <property type="protein sequence ID" value="KAF4392016.1"/>
    <property type="molecule type" value="Genomic_DNA"/>
</dbReference>
<reference evidence="8 10" key="1">
    <citation type="submission" date="2018-11" db="EMBL/GenBank/DDBJ databases">
        <authorList>
            <person name="Grassa J C."/>
        </authorList>
    </citation>
    <scope>NUCLEOTIDE SEQUENCE [LARGE SCALE GENOMIC DNA]</scope>
</reference>
<evidence type="ECO:0000256" key="5">
    <source>
        <dbReference type="ARBA" id="ARBA00049507"/>
    </source>
</evidence>
<evidence type="ECO:0000313" key="7">
    <source>
        <dbReference type="EMBL" id="KAF4392016.1"/>
    </source>
</evidence>
<evidence type="ECO:0000259" key="6">
    <source>
        <dbReference type="Pfam" id="PF20434"/>
    </source>
</evidence>
<comment type="subcellular location">
    <subcellularLocation>
        <location evidence="1">Golgi apparatus membrane</location>
        <topology evidence="1">Multi-pass membrane protein</topology>
    </subcellularLocation>
</comment>
<dbReference type="EnsemblPlants" id="evm.model.08.1762">
    <property type="protein sequence ID" value="cds.evm.model.08.1762"/>
    <property type="gene ID" value="evm.TU.08.1762"/>
</dbReference>
<dbReference type="Proteomes" id="UP000525078">
    <property type="component" value="Unassembled WGS sequence"/>
</dbReference>
<dbReference type="SUPFAM" id="SSF53474">
    <property type="entry name" value="alpha/beta-Hydrolases"/>
    <property type="match status" value="1"/>
</dbReference>